<organism evidence="1 2">
    <name type="scientific">Candidatus Merdicola faecigallinarum</name>
    <dbReference type="NCBI Taxonomy" id="2840862"/>
    <lineage>
        <taxon>Bacteria</taxon>
        <taxon>Bacillati</taxon>
        <taxon>Bacillota</taxon>
        <taxon>Clostridia</taxon>
        <taxon>Candidatus Merdicola</taxon>
    </lineage>
</organism>
<gene>
    <name evidence="1" type="primary">holB</name>
    <name evidence="1" type="ORF">IAB70_04965</name>
</gene>
<dbReference type="SUPFAM" id="SSF52540">
    <property type="entry name" value="P-loop containing nucleoside triphosphate hydrolases"/>
    <property type="match status" value="1"/>
</dbReference>
<evidence type="ECO:0000313" key="2">
    <source>
        <dbReference type="Proteomes" id="UP000824093"/>
    </source>
</evidence>
<dbReference type="GO" id="GO:0008408">
    <property type="term" value="F:3'-5' exonuclease activity"/>
    <property type="evidence" value="ECO:0007669"/>
    <property type="project" value="InterPro"/>
</dbReference>
<dbReference type="GO" id="GO:0006261">
    <property type="term" value="P:DNA-templated DNA replication"/>
    <property type="evidence" value="ECO:0007669"/>
    <property type="project" value="TreeGrafter"/>
</dbReference>
<dbReference type="AlphaFoldDB" id="A0A9D1S9Y3"/>
<dbReference type="PANTHER" id="PTHR11669">
    <property type="entry name" value="REPLICATION FACTOR C / DNA POLYMERASE III GAMMA-TAU SUBUNIT"/>
    <property type="match status" value="1"/>
</dbReference>
<dbReference type="InterPro" id="IPR050238">
    <property type="entry name" value="DNA_Rep/Repair_Clamp_Loader"/>
</dbReference>
<dbReference type="Gene3D" id="3.40.50.300">
    <property type="entry name" value="P-loop containing nucleotide triphosphate hydrolases"/>
    <property type="match status" value="1"/>
</dbReference>
<dbReference type="NCBIfam" id="TIGR00678">
    <property type="entry name" value="holB"/>
    <property type="match status" value="1"/>
</dbReference>
<keyword evidence="1" id="KW-0548">Nucleotidyltransferase</keyword>
<protein>
    <submittedName>
        <fullName evidence="1">DNA polymerase III subunit delta</fullName>
        <ecNumber evidence="1">2.7.7.7</ecNumber>
    </submittedName>
</protein>
<dbReference type="InterPro" id="IPR004622">
    <property type="entry name" value="DNA_pol_HolB"/>
</dbReference>
<keyword evidence="1" id="KW-0808">Transferase</keyword>
<dbReference type="PANTHER" id="PTHR11669:SF8">
    <property type="entry name" value="DNA POLYMERASE III SUBUNIT DELTA"/>
    <property type="match status" value="1"/>
</dbReference>
<dbReference type="Pfam" id="PF13177">
    <property type="entry name" value="DNA_pol3_delta2"/>
    <property type="match status" value="1"/>
</dbReference>
<dbReference type="GO" id="GO:0003887">
    <property type="term" value="F:DNA-directed DNA polymerase activity"/>
    <property type="evidence" value="ECO:0007669"/>
    <property type="project" value="UniProtKB-EC"/>
</dbReference>
<proteinExistence type="predicted"/>
<comment type="caution">
    <text evidence="1">The sequence shown here is derived from an EMBL/GenBank/DDBJ whole genome shotgun (WGS) entry which is preliminary data.</text>
</comment>
<dbReference type="EC" id="2.7.7.7" evidence="1"/>
<name>A0A9D1S9Y3_9FIRM</name>
<evidence type="ECO:0000313" key="1">
    <source>
        <dbReference type="EMBL" id="HIU51952.1"/>
    </source>
</evidence>
<sequence>MPFDHIVGNEKVKELLTNMVKSGKILHSYMLIGEEGIGKKEFAKEFAKMVLCFSKDRKPCDICKSCLEMQEQNHPDFMMIEPDGNNIKIEQIRMFQTKVIEKPIISNHKFYIINDAEKMTTEAQNCLLKTLEEPPEYITIILITSNENKIVNTIRSRCMKIHFLRLKEEEIKKILKEQYQMNVESSSLLNFFEGSLKKAIELKENKELYEKVEEVFTKIEDMTQLELMDQAEIIYKSKEQIDFILEYINVILYENAKKSPNKRENYMNCIRIVEEVKKRIGANSNYDMSIDFLLFKIWEELNS</sequence>
<reference evidence="1" key="1">
    <citation type="submission" date="2020-10" db="EMBL/GenBank/DDBJ databases">
        <authorList>
            <person name="Gilroy R."/>
        </authorList>
    </citation>
    <scope>NUCLEOTIDE SEQUENCE</scope>
    <source>
        <strain evidence="1">CHK195-15760</strain>
    </source>
</reference>
<reference evidence="1" key="2">
    <citation type="journal article" date="2021" name="PeerJ">
        <title>Extensive microbial diversity within the chicken gut microbiome revealed by metagenomics and culture.</title>
        <authorList>
            <person name="Gilroy R."/>
            <person name="Ravi A."/>
            <person name="Getino M."/>
            <person name="Pursley I."/>
            <person name="Horton D.L."/>
            <person name="Alikhan N.F."/>
            <person name="Baker D."/>
            <person name="Gharbi K."/>
            <person name="Hall N."/>
            <person name="Watson M."/>
            <person name="Adriaenssens E.M."/>
            <person name="Foster-Nyarko E."/>
            <person name="Jarju S."/>
            <person name="Secka A."/>
            <person name="Antonio M."/>
            <person name="Oren A."/>
            <person name="Chaudhuri R.R."/>
            <person name="La Ragione R."/>
            <person name="Hildebrand F."/>
            <person name="Pallen M.J."/>
        </authorList>
    </citation>
    <scope>NUCLEOTIDE SEQUENCE</scope>
    <source>
        <strain evidence="1">CHK195-15760</strain>
    </source>
</reference>
<accession>A0A9D1S9Y3</accession>
<dbReference type="InterPro" id="IPR027417">
    <property type="entry name" value="P-loop_NTPase"/>
</dbReference>
<dbReference type="EMBL" id="DVNH01000036">
    <property type="protein sequence ID" value="HIU51952.1"/>
    <property type="molecule type" value="Genomic_DNA"/>
</dbReference>
<dbReference type="Proteomes" id="UP000824093">
    <property type="component" value="Unassembled WGS sequence"/>
</dbReference>